<protein>
    <submittedName>
        <fullName evidence="1">Uncharacterized protein</fullName>
    </submittedName>
</protein>
<accession>A0AAD4SB56</accession>
<keyword evidence="2" id="KW-1185">Reference proteome</keyword>
<proteinExistence type="predicted"/>
<comment type="caution">
    <text evidence="1">The sequence shown here is derived from an EMBL/GenBank/DDBJ whole genome shotgun (WGS) entry which is preliminary data.</text>
</comment>
<dbReference type="AlphaFoldDB" id="A0AAD4SB56"/>
<evidence type="ECO:0000313" key="1">
    <source>
        <dbReference type="EMBL" id="KAI3891097.1"/>
    </source>
</evidence>
<reference evidence="1" key="1">
    <citation type="submission" date="2022-04" db="EMBL/GenBank/DDBJ databases">
        <title>A functionally conserved STORR gene fusion in Papaver species that diverged 16.8 million years ago.</title>
        <authorList>
            <person name="Catania T."/>
        </authorList>
    </citation>
    <scope>NUCLEOTIDE SEQUENCE</scope>
    <source>
        <strain evidence="1">S-188037</strain>
    </source>
</reference>
<evidence type="ECO:0000313" key="2">
    <source>
        <dbReference type="Proteomes" id="UP001202328"/>
    </source>
</evidence>
<dbReference type="EMBL" id="JAJJMB010012081">
    <property type="protein sequence ID" value="KAI3891097.1"/>
    <property type="molecule type" value="Genomic_DNA"/>
</dbReference>
<sequence length="228" mass="25098">MGTLVQTDGKTACFKLASGLEPDRFIGAPIQTSSGVRGKIDKSAGYGIVECTFKDNIRIGDTFLFPVLATLVLPSLFRQLNLLFKHLETPTIATDDVYAAITDGASATINFVATATVHFGTSIAADADDELVVSYKEDVPMRQIPYQRRGVRILEGRCQFFSFPDPLEMEKRSIKRRKRCASHEISGEVKEKHSSDRSGGEVMVIVDDESVPALELFLQRYPPPEPGV</sequence>
<gene>
    <name evidence="1" type="ORF">MKW98_007402</name>
</gene>
<organism evidence="1 2">
    <name type="scientific">Papaver atlanticum</name>
    <dbReference type="NCBI Taxonomy" id="357466"/>
    <lineage>
        <taxon>Eukaryota</taxon>
        <taxon>Viridiplantae</taxon>
        <taxon>Streptophyta</taxon>
        <taxon>Embryophyta</taxon>
        <taxon>Tracheophyta</taxon>
        <taxon>Spermatophyta</taxon>
        <taxon>Magnoliopsida</taxon>
        <taxon>Ranunculales</taxon>
        <taxon>Papaveraceae</taxon>
        <taxon>Papaveroideae</taxon>
        <taxon>Papaver</taxon>
    </lineage>
</organism>
<dbReference type="Proteomes" id="UP001202328">
    <property type="component" value="Unassembled WGS sequence"/>
</dbReference>
<name>A0AAD4SB56_9MAGN</name>